<gene>
    <name evidence="2" type="ORF">Pcinc_042751</name>
</gene>
<organism evidence="2 3">
    <name type="scientific">Petrolisthes cinctipes</name>
    <name type="common">Flat porcelain crab</name>
    <dbReference type="NCBI Taxonomy" id="88211"/>
    <lineage>
        <taxon>Eukaryota</taxon>
        <taxon>Metazoa</taxon>
        <taxon>Ecdysozoa</taxon>
        <taxon>Arthropoda</taxon>
        <taxon>Crustacea</taxon>
        <taxon>Multicrustacea</taxon>
        <taxon>Malacostraca</taxon>
        <taxon>Eumalacostraca</taxon>
        <taxon>Eucarida</taxon>
        <taxon>Decapoda</taxon>
        <taxon>Pleocyemata</taxon>
        <taxon>Anomura</taxon>
        <taxon>Galatheoidea</taxon>
        <taxon>Porcellanidae</taxon>
        <taxon>Petrolisthes</taxon>
    </lineage>
</organism>
<keyword evidence="1" id="KW-0472">Membrane</keyword>
<keyword evidence="1" id="KW-1133">Transmembrane helix</keyword>
<proteinExistence type="predicted"/>
<dbReference type="EMBL" id="JAWQEG010008322">
    <property type="protein sequence ID" value="KAK3850552.1"/>
    <property type="molecule type" value="Genomic_DNA"/>
</dbReference>
<comment type="caution">
    <text evidence="2">The sequence shown here is derived from an EMBL/GenBank/DDBJ whole genome shotgun (WGS) entry which is preliminary data.</text>
</comment>
<keyword evidence="3" id="KW-1185">Reference proteome</keyword>
<dbReference type="Proteomes" id="UP001286313">
    <property type="component" value="Unassembled WGS sequence"/>
</dbReference>
<evidence type="ECO:0000313" key="3">
    <source>
        <dbReference type="Proteomes" id="UP001286313"/>
    </source>
</evidence>
<evidence type="ECO:0000313" key="2">
    <source>
        <dbReference type="EMBL" id="KAK3850552.1"/>
    </source>
</evidence>
<name>A0AAE1BGV5_PETCI</name>
<accession>A0AAE1BGV5</accession>
<reference evidence="2" key="1">
    <citation type="submission" date="2023-10" db="EMBL/GenBank/DDBJ databases">
        <title>Genome assemblies of two species of porcelain crab, Petrolisthes cinctipes and Petrolisthes manimaculis (Anomura: Porcellanidae).</title>
        <authorList>
            <person name="Angst P."/>
        </authorList>
    </citation>
    <scope>NUCLEOTIDE SEQUENCE</scope>
    <source>
        <strain evidence="2">PB745_01</strain>
        <tissue evidence="2">Gill</tissue>
    </source>
</reference>
<protein>
    <submittedName>
        <fullName evidence="2">Uncharacterized protein</fullName>
    </submittedName>
</protein>
<feature type="non-terminal residue" evidence="2">
    <location>
        <position position="68"/>
    </location>
</feature>
<evidence type="ECO:0000256" key="1">
    <source>
        <dbReference type="SAM" id="Phobius"/>
    </source>
</evidence>
<feature type="transmembrane region" description="Helical" evidence="1">
    <location>
        <begin position="6"/>
        <end position="27"/>
    </location>
</feature>
<keyword evidence="1" id="KW-0812">Transmembrane</keyword>
<dbReference type="AlphaFoldDB" id="A0AAE1BGV5"/>
<sequence>MNVVVVSVGLAVLGLIGLCLVVAYCLYKRHLKLSHTTLFDDSASLGSHEESRIASTLKTPLLRFQSVP</sequence>